<dbReference type="GO" id="GO:0005829">
    <property type="term" value="C:cytosol"/>
    <property type="evidence" value="ECO:0007669"/>
    <property type="project" value="TreeGrafter"/>
</dbReference>
<reference evidence="8" key="1">
    <citation type="journal article" date="2017" name="Environ. Microbiol. Rep.">
        <title>Genetic Diversity of Marine Anaerobic Ammonium-Oxidizing Bacteria as Revealed by Genomic and Proteomic Analyses of 'Candidatus Scalindua japonica'.</title>
        <authorList>
            <person name="Oshiki M."/>
            <person name="Mizuto K."/>
            <person name="Kimura Z."/>
            <person name="Kindaichi T."/>
            <person name="Satoh H."/>
            <person name="Okabe S."/>
        </authorList>
    </citation>
    <scope>NUCLEOTIDE SEQUENCE [LARGE SCALE GENOMIC DNA]</scope>
    <source>
        <strain evidence="8">husup-a2</strain>
    </source>
</reference>
<dbReference type="GO" id="GO:0051539">
    <property type="term" value="F:4 iron, 4 sulfur cluster binding"/>
    <property type="evidence" value="ECO:0007669"/>
    <property type="project" value="UniProtKB-KW"/>
</dbReference>
<comment type="cofactor">
    <cofactor evidence="1">
        <name>[4Fe-4S] cluster</name>
        <dbReference type="ChEBI" id="CHEBI:49883"/>
    </cofactor>
</comment>
<dbReference type="SFLD" id="SFLDG01123">
    <property type="entry name" value="methyltransferase_(Class_B)"/>
    <property type="match status" value="1"/>
</dbReference>
<evidence type="ECO:0000313" key="8">
    <source>
        <dbReference type="Proteomes" id="UP000218542"/>
    </source>
</evidence>
<evidence type="ECO:0000259" key="6">
    <source>
        <dbReference type="PROSITE" id="PS51918"/>
    </source>
</evidence>
<dbReference type="Gene3D" id="3.80.30.20">
    <property type="entry name" value="tm_1862 like domain"/>
    <property type="match status" value="1"/>
</dbReference>
<dbReference type="InterPro" id="IPR007197">
    <property type="entry name" value="rSAM"/>
</dbReference>
<evidence type="ECO:0000256" key="2">
    <source>
        <dbReference type="ARBA" id="ARBA00022691"/>
    </source>
</evidence>
<feature type="domain" description="Radical SAM core" evidence="6">
    <location>
        <begin position="196"/>
        <end position="419"/>
    </location>
</feature>
<keyword evidence="4" id="KW-0408">Iron</keyword>
<dbReference type="InterPro" id="IPR006158">
    <property type="entry name" value="Cobalamin-bd"/>
</dbReference>
<evidence type="ECO:0000256" key="1">
    <source>
        <dbReference type="ARBA" id="ARBA00001966"/>
    </source>
</evidence>
<dbReference type="AlphaFoldDB" id="A0A286U458"/>
<dbReference type="InterPro" id="IPR051198">
    <property type="entry name" value="BchE-like"/>
</dbReference>
<dbReference type="GO" id="GO:0046872">
    <property type="term" value="F:metal ion binding"/>
    <property type="evidence" value="ECO:0007669"/>
    <property type="project" value="UniProtKB-KW"/>
</dbReference>
<protein>
    <submittedName>
        <fullName evidence="7">Fe-S oxidoreductase</fullName>
    </submittedName>
</protein>
<gene>
    <name evidence="7" type="ORF">SCALIN_C45_0071</name>
</gene>
<dbReference type="SFLD" id="SFLDS00029">
    <property type="entry name" value="Radical_SAM"/>
    <property type="match status" value="1"/>
</dbReference>
<evidence type="ECO:0000313" key="7">
    <source>
        <dbReference type="EMBL" id="GAX62913.1"/>
    </source>
</evidence>
<keyword evidence="3" id="KW-0479">Metal-binding</keyword>
<dbReference type="PROSITE" id="PS51918">
    <property type="entry name" value="RADICAL_SAM"/>
    <property type="match status" value="1"/>
</dbReference>
<dbReference type="PANTHER" id="PTHR43409">
    <property type="entry name" value="ANAEROBIC MAGNESIUM-PROTOPORPHYRIN IX MONOMETHYL ESTER CYCLASE-RELATED"/>
    <property type="match status" value="1"/>
</dbReference>
<dbReference type="SFLD" id="SFLDG01082">
    <property type="entry name" value="B12-binding_domain_containing"/>
    <property type="match status" value="1"/>
</dbReference>
<dbReference type="Pfam" id="PF02310">
    <property type="entry name" value="B12-binding"/>
    <property type="match status" value="1"/>
</dbReference>
<dbReference type="GO" id="GO:0003824">
    <property type="term" value="F:catalytic activity"/>
    <property type="evidence" value="ECO:0007669"/>
    <property type="project" value="InterPro"/>
</dbReference>
<dbReference type="SMART" id="SM00729">
    <property type="entry name" value="Elp3"/>
    <property type="match status" value="1"/>
</dbReference>
<keyword evidence="8" id="KW-1185">Reference proteome</keyword>
<accession>A0A286U458</accession>
<dbReference type="PANTHER" id="PTHR43409:SF16">
    <property type="entry name" value="SLR0320 PROTEIN"/>
    <property type="match status" value="1"/>
</dbReference>
<sequence length="446" mass="51045">MNILFANLHWDYGEDHTQENMKPLQFPTGLAIIAAEIKKHRNDNLFTIDNYVANLKDEDVFAFISDHSVDCVLLSLFLGNYQYRYLKKFINNHNETFSSCKIIIGGPMASTIPHLILKNTKGDDEQVICVIGEGEDTIIDLMACLDSNDDLSKVKGICFKRGQRIIQTDARSRLKNLDNQPYLAYDLFETQTYVDYVNSTNRCWELCTSRGCFGSCVYCKLVFGRKITMKSAESVLNEMIDFYKSYGVNRFNFVDDNFLNTEKQIWEFYNVLKECDIKFKWRFQGRADRLDPSLASALVEVGLYDISFGIESGSMLIHKEMDKKLNLDRARANLKMLPSELDTHASFIIGMPSESHKTIEQSLEFIQDVGVKNINAGILTLFPDTVLYEIARSKGLITNEDEYCDNLGPVYVYPYTNLTDYTDDQLIKWTEMISNAGSVNKANNND</sequence>
<keyword evidence="2" id="KW-0949">S-adenosyl-L-methionine</keyword>
<dbReference type="EMBL" id="BAOS01000045">
    <property type="protein sequence ID" value="GAX62913.1"/>
    <property type="molecule type" value="Genomic_DNA"/>
</dbReference>
<evidence type="ECO:0000256" key="4">
    <source>
        <dbReference type="ARBA" id="ARBA00023004"/>
    </source>
</evidence>
<evidence type="ECO:0000256" key="3">
    <source>
        <dbReference type="ARBA" id="ARBA00022723"/>
    </source>
</evidence>
<dbReference type="Gene3D" id="3.40.50.280">
    <property type="entry name" value="Cobalamin-binding domain"/>
    <property type="match status" value="1"/>
</dbReference>
<evidence type="ECO:0000256" key="5">
    <source>
        <dbReference type="ARBA" id="ARBA00023014"/>
    </source>
</evidence>
<name>A0A286U458_9BACT</name>
<dbReference type="Proteomes" id="UP000218542">
    <property type="component" value="Unassembled WGS sequence"/>
</dbReference>
<proteinExistence type="predicted"/>
<dbReference type="GO" id="GO:0031419">
    <property type="term" value="F:cobalamin binding"/>
    <property type="evidence" value="ECO:0007669"/>
    <property type="project" value="InterPro"/>
</dbReference>
<keyword evidence="5" id="KW-0411">Iron-sulfur</keyword>
<dbReference type="RefSeq" id="WP_096896308.1">
    <property type="nucleotide sequence ID" value="NZ_BAOS01000045.1"/>
</dbReference>
<dbReference type="InterPro" id="IPR034466">
    <property type="entry name" value="Methyltransferase_Class_B"/>
</dbReference>
<dbReference type="InterPro" id="IPR023404">
    <property type="entry name" value="rSAM_horseshoe"/>
</dbReference>
<dbReference type="InterPro" id="IPR058240">
    <property type="entry name" value="rSAM_sf"/>
</dbReference>
<comment type="caution">
    <text evidence="7">The sequence shown here is derived from an EMBL/GenBank/DDBJ whole genome shotgun (WGS) entry which is preliminary data.</text>
</comment>
<dbReference type="Pfam" id="PF04055">
    <property type="entry name" value="Radical_SAM"/>
    <property type="match status" value="1"/>
</dbReference>
<dbReference type="OrthoDB" id="9801659at2"/>
<dbReference type="InterPro" id="IPR006638">
    <property type="entry name" value="Elp3/MiaA/NifB-like_rSAM"/>
</dbReference>
<dbReference type="SUPFAM" id="SSF102114">
    <property type="entry name" value="Radical SAM enzymes"/>
    <property type="match status" value="1"/>
</dbReference>
<organism evidence="7 8">
    <name type="scientific">Candidatus Scalindua japonica</name>
    <dbReference type="NCBI Taxonomy" id="1284222"/>
    <lineage>
        <taxon>Bacteria</taxon>
        <taxon>Pseudomonadati</taxon>
        <taxon>Planctomycetota</taxon>
        <taxon>Candidatus Brocadiia</taxon>
        <taxon>Candidatus Brocadiales</taxon>
        <taxon>Candidatus Scalinduaceae</taxon>
        <taxon>Candidatus Scalindua</taxon>
    </lineage>
</organism>